<dbReference type="EMBL" id="CM044701">
    <property type="protein sequence ID" value="KAI5682262.1"/>
    <property type="molecule type" value="Genomic_DNA"/>
</dbReference>
<gene>
    <name evidence="1" type="ORF">M9H77_03490</name>
</gene>
<keyword evidence="2" id="KW-1185">Reference proteome</keyword>
<evidence type="ECO:0000313" key="1">
    <source>
        <dbReference type="EMBL" id="KAI5682262.1"/>
    </source>
</evidence>
<accession>A0ACC0CBK6</accession>
<reference evidence="2" key="1">
    <citation type="journal article" date="2023" name="Nat. Plants">
        <title>Single-cell RNA sequencing provides a high-resolution roadmap for understanding the multicellular compartmentation of specialized metabolism.</title>
        <authorList>
            <person name="Sun S."/>
            <person name="Shen X."/>
            <person name="Li Y."/>
            <person name="Li Y."/>
            <person name="Wang S."/>
            <person name="Li R."/>
            <person name="Zhang H."/>
            <person name="Shen G."/>
            <person name="Guo B."/>
            <person name="Wei J."/>
            <person name="Xu J."/>
            <person name="St-Pierre B."/>
            <person name="Chen S."/>
            <person name="Sun C."/>
        </authorList>
    </citation>
    <scope>NUCLEOTIDE SEQUENCE [LARGE SCALE GENOMIC DNA]</scope>
</reference>
<evidence type="ECO:0000313" key="2">
    <source>
        <dbReference type="Proteomes" id="UP001060085"/>
    </source>
</evidence>
<name>A0ACC0CBK6_CATRO</name>
<proteinExistence type="predicted"/>
<organism evidence="1 2">
    <name type="scientific">Catharanthus roseus</name>
    <name type="common">Madagascar periwinkle</name>
    <name type="synonym">Vinca rosea</name>
    <dbReference type="NCBI Taxonomy" id="4058"/>
    <lineage>
        <taxon>Eukaryota</taxon>
        <taxon>Viridiplantae</taxon>
        <taxon>Streptophyta</taxon>
        <taxon>Embryophyta</taxon>
        <taxon>Tracheophyta</taxon>
        <taxon>Spermatophyta</taxon>
        <taxon>Magnoliopsida</taxon>
        <taxon>eudicotyledons</taxon>
        <taxon>Gunneridae</taxon>
        <taxon>Pentapetalae</taxon>
        <taxon>asterids</taxon>
        <taxon>lamiids</taxon>
        <taxon>Gentianales</taxon>
        <taxon>Apocynaceae</taxon>
        <taxon>Rauvolfioideae</taxon>
        <taxon>Vinceae</taxon>
        <taxon>Catharanthinae</taxon>
        <taxon>Catharanthus</taxon>
    </lineage>
</organism>
<comment type="caution">
    <text evidence="1">The sequence shown here is derived from an EMBL/GenBank/DDBJ whole genome shotgun (WGS) entry which is preliminary data.</text>
</comment>
<sequence length="243" mass="27413">MTQRYAVMPPPLSNLFYISRIIAPDLHREATLMCLDSLRLTSIARNPHVGSNISGVKKSLKHTYICGLTERSRSPRSRDFMVHRVLGKNSDDLQHKELPLDTEAEVVEVSTPMAVSKITEVKYPDCDIYVESVILSGGLFALPFESYDLILELDRLSNLLYISRIIAPDLHPRESTKPTWGEWIHLKRGIVPWFGPIRLHGHRIMLCCGVGRLVDSQEGLETKTRVVCNVLLFTLSCGFGDLT</sequence>
<protein>
    <submittedName>
        <fullName evidence="1">Uncharacterized protein</fullName>
    </submittedName>
</protein>
<dbReference type="Proteomes" id="UP001060085">
    <property type="component" value="Linkage Group LG01"/>
</dbReference>